<comment type="similarity">
    <text evidence="7">Belongs to the binding-protein-dependent transport system permease family.</text>
</comment>
<reference evidence="10" key="1">
    <citation type="submission" date="2016-10" db="EMBL/GenBank/DDBJ databases">
        <authorList>
            <person name="Varghese N."/>
            <person name="Submissions S."/>
        </authorList>
    </citation>
    <scope>NUCLEOTIDE SEQUENCE [LARGE SCALE GENOMIC DNA]</scope>
    <source>
        <strain evidence="10">LMG 26383,CCUG 61248,R- 45681</strain>
    </source>
</reference>
<keyword evidence="3" id="KW-1003">Cell membrane</keyword>
<dbReference type="PANTHER" id="PTHR43386:SF6">
    <property type="entry name" value="ABC TRANSPORTER PERMEASE PROTEIN"/>
    <property type="match status" value="1"/>
</dbReference>
<evidence type="ECO:0000313" key="10">
    <source>
        <dbReference type="Proteomes" id="UP000199664"/>
    </source>
</evidence>
<evidence type="ECO:0000256" key="5">
    <source>
        <dbReference type="ARBA" id="ARBA00022989"/>
    </source>
</evidence>
<proteinExistence type="inferred from homology"/>
<keyword evidence="2 7" id="KW-0813">Transport</keyword>
<evidence type="ECO:0000256" key="2">
    <source>
        <dbReference type="ARBA" id="ARBA00022448"/>
    </source>
</evidence>
<feature type="transmembrane region" description="Helical" evidence="7">
    <location>
        <begin position="128"/>
        <end position="151"/>
    </location>
</feature>
<name>A0A1H7VC25_9HYPH</name>
<organism evidence="9 10">
    <name type="scientific">Bosea lupini</name>
    <dbReference type="NCBI Taxonomy" id="1036779"/>
    <lineage>
        <taxon>Bacteria</taxon>
        <taxon>Pseudomonadati</taxon>
        <taxon>Pseudomonadota</taxon>
        <taxon>Alphaproteobacteria</taxon>
        <taxon>Hyphomicrobiales</taxon>
        <taxon>Boseaceae</taxon>
        <taxon>Bosea</taxon>
    </lineage>
</organism>
<dbReference type="InterPro" id="IPR000515">
    <property type="entry name" value="MetI-like"/>
</dbReference>
<sequence>MSAQPQTARAGRSLKASTVVIGLSFAIVAMVTACALLAPPILGYSSDLNMGEALQPPGSPHWFGTDNLGRDIFVRTLSGARTSLMVGLGVSLLTLLAGGLIGLVAGYVRLADTVLMRIMDGLMAIPGVLLAVALASLLGGGLLTVMIAISVPEIPRTARLMRGVVLSLREMLYIDAAIAIGSSTPRILLRHILPNATEALVVQATFVCASAILAEAILSFIGVGISPDLPSWGNVMAGGRQFFRVAPWIIAFPGLFLSLLVIAINVLGDALRERIDPRLSGRRA</sequence>
<feature type="transmembrane region" description="Helical" evidence="7">
    <location>
        <begin position="245"/>
        <end position="268"/>
    </location>
</feature>
<protein>
    <submittedName>
        <fullName evidence="9">Peptide/nickel transport system permease protein</fullName>
    </submittedName>
</protein>
<feature type="transmembrane region" description="Helical" evidence="7">
    <location>
        <begin position="201"/>
        <end position="225"/>
    </location>
</feature>
<comment type="subcellular location">
    <subcellularLocation>
        <location evidence="1 7">Cell membrane</location>
        <topology evidence="1 7">Multi-pass membrane protein</topology>
    </subcellularLocation>
</comment>
<evidence type="ECO:0000256" key="6">
    <source>
        <dbReference type="ARBA" id="ARBA00023136"/>
    </source>
</evidence>
<keyword evidence="6 7" id="KW-0472">Membrane</keyword>
<dbReference type="GO" id="GO:0055085">
    <property type="term" value="P:transmembrane transport"/>
    <property type="evidence" value="ECO:0007669"/>
    <property type="project" value="InterPro"/>
</dbReference>
<dbReference type="EMBL" id="FOAN01000007">
    <property type="protein sequence ID" value="SEM06439.1"/>
    <property type="molecule type" value="Genomic_DNA"/>
</dbReference>
<evidence type="ECO:0000256" key="3">
    <source>
        <dbReference type="ARBA" id="ARBA00022475"/>
    </source>
</evidence>
<evidence type="ECO:0000256" key="4">
    <source>
        <dbReference type="ARBA" id="ARBA00022692"/>
    </source>
</evidence>
<keyword evidence="4 7" id="KW-0812">Transmembrane</keyword>
<feature type="domain" description="ABC transmembrane type-1" evidence="8">
    <location>
        <begin position="84"/>
        <end position="268"/>
    </location>
</feature>
<accession>A0A1H7VC25</accession>
<feature type="transmembrane region" description="Helical" evidence="7">
    <location>
        <begin position="171"/>
        <end position="189"/>
    </location>
</feature>
<evidence type="ECO:0000256" key="1">
    <source>
        <dbReference type="ARBA" id="ARBA00004651"/>
    </source>
</evidence>
<evidence type="ECO:0000256" key="7">
    <source>
        <dbReference type="RuleBase" id="RU363032"/>
    </source>
</evidence>
<dbReference type="Pfam" id="PF00528">
    <property type="entry name" value="BPD_transp_1"/>
    <property type="match status" value="1"/>
</dbReference>
<keyword evidence="10" id="KW-1185">Reference proteome</keyword>
<dbReference type="InterPro" id="IPR035906">
    <property type="entry name" value="MetI-like_sf"/>
</dbReference>
<dbReference type="Gene3D" id="1.10.3720.10">
    <property type="entry name" value="MetI-like"/>
    <property type="match status" value="1"/>
</dbReference>
<dbReference type="OrthoDB" id="9805884at2"/>
<feature type="transmembrane region" description="Helical" evidence="7">
    <location>
        <begin position="84"/>
        <end position="108"/>
    </location>
</feature>
<dbReference type="AlphaFoldDB" id="A0A1H7VC25"/>
<feature type="transmembrane region" description="Helical" evidence="7">
    <location>
        <begin position="20"/>
        <end position="42"/>
    </location>
</feature>
<dbReference type="STRING" id="1036779.SAMN04515666_10719"/>
<evidence type="ECO:0000313" key="9">
    <source>
        <dbReference type="EMBL" id="SEM06439.1"/>
    </source>
</evidence>
<dbReference type="SUPFAM" id="SSF161098">
    <property type="entry name" value="MetI-like"/>
    <property type="match status" value="1"/>
</dbReference>
<keyword evidence="5 7" id="KW-1133">Transmembrane helix</keyword>
<dbReference type="GO" id="GO:0005886">
    <property type="term" value="C:plasma membrane"/>
    <property type="evidence" value="ECO:0007669"/>
    <property type="project" value="UniProtKB-SubCell"/>
</dbReference>
<dbReference type="PANTHER" id="PTHR43386">
    <property type="entry name" value="OLIGOPEPTIDE TRANSPORT SYSTEM PERMEASE PROTEIN APPC"/>
    <property type="match status" value="1"/>
</dbReference>
<dbReference type="PROSITE" id="PS50928">
    <property type="entry name" value="ABC_TM1"/>
    <property type="match status" value="1"/>
</dbReference>
<dbReference type="RefSeq" id="WP_091838449.1">
    <property type="nucleotide sequence ID" value="NZ_FOAN01000007.1"/>
</dbReference>
<dbReference type="Proteomes" id="UP000199664">
    <property type="component" value="Unassembled WGS sequence"/>
</dbReference>
<evidence type="ECO:0000259" key="8">
    <source>
        <dbReference type="PROSITE" id="PS50928"/>
    </source>
</evidence>
<gene>
    <name evidence="9" type="ORF">SAMN04515666_10719</name>
</gene>
<dbReference type="InterPro" id="IPR050366">
    <property type="entry name" value="BP-dependent_transpt_permease"/>
</dbReference>
<dbReference type="CDD" id="cd06261">
    <property type="entry name" value="TM_PBP2"/>
    <property type="match status" value="1"/>
</dbReference>